<reference evidence="1" key="1">
    <citation type="submission" date="2014-09" db="EMBL/GenBank/DDBJ databases">
        <authorList>
            <person name="Magalhaes I.L.F."/>
            <person name="Oliveira U."/>
            <person name="Santos F.R."/>
            <person name="Vidigal T.H.D.A."/>
            <person name="Brescovit A.D."/>
            <person name="Santos A.J."/>
        </authorList>
    </citation>
    <scope>NUCLEOTIDE SEQUENCE</scope>
    <source>
        <tissue evidence="1">Shoot tissue taken approximately 20 cm above the soil surface</tissue>
    </source>
</reference>
<proteinExistence type="predicted"/>
<protein>
    <submittedName>
        <fullName evidence="1">Uncharacterized protein</fullName>
    </submittedName>
</protein>
<dbReference type="AlphaFoldDB" id="A0A0A9DDE4"/>
<organism evidence="1">
    <name type="scientific">Arundo donax</name>
    <name type="common">Giant reed</name>
    <name type="synonym">Donax arundinaceus</name>
    <dbReference type="NCBI Taxonomy" id="35708"/>
    <lineage>
        <taxon>Eukaryota</taxon>
        <taxon>Viridiplantae</taxon>
        <taxon>Streptophyta</taxon>
        <taxon>Embryophyta</taxon>
        <taxon>Tracheophyta</taxon>
        <taxon>Spermatophyta</taxon>
        <taxon>Magnoliopsida</taxon>
        <taxon>Liliopsida</taxon>
        <taxon>Poales</taxon>
        <taxon>Poaceae</taxon>
        <taxon>PACMAD clade</taxon>
        <taxon>Arundinoideae</taxon>
        <taxon>Arundineae</taxon>
        <taxon>Arundo</taxon>
    </lineage>
</organism>
<accession>A0A0A9DDE4</accession>
<dbReference type="EMBL" id="GBRH01213192">
    <property type="protein sequence ID" value="JAD84703.1"/>
    <property type="molecule type" value="Transcribed_RNA"/>
</dbReference>
<evidence type="ECO:0000313" key="1">
    <source>
        <dbReference type="EMBL" id="JAD84703.1"/>
    </source>
</evidence>
<name>A0A0A9DDE4_ARUDO</name>
<reference evidence="1" key="2">
    <citation type="journal article" date="2015" name="Data Brief">
        <title>Shoot transcriptome of the giant reed, Arundo donax.</title>
        <authorList>
            <person name="Barrero R.A."/>
            <person name="Guerrero F.D."/>
            <person name="Moolhuijzen P."/>
            <person name="Goolsby J.A."/>
            <person name="Tidwell J."/>
            <person name="Bellgard S.E."/>
            <person name="Bellgard M.I."/>
        </authorList>
    </citation>
    <scope>NUCLEOTIDE SEQUENCE</scope>
    <source>
        <tissue evidence="1">Shoot tissue taken approximately 20 cm above the soil surface</tissue>
    </source>
</reference>
<sequence>MLILKILLKNDLIRTSNNTGVFFVFKPTQNCMLLSCTRVLPKCGNSRSLSILSIFQIQLQIV</sequence>